<dbReference type="Gene3D" id="1.20.1640.10">
    <property type="entry name" value="Multidrug efflux transporter AcrB transmembrane domain"/>
    <property type="match status" value="2"/>
</dbReference>
<feature type="transmembrane region" description="Helical" evidence="6">
    <location>
        <begin position="220"/>
        <end position="239"/>
    </location>
</feature>
<name>A0A4Y6PZ41_PERCE</name>
<comment type="subcellular location">
    <subcellularLocation>
        <location evidence="1">Cell membrane</location>
        <topology evidence="1">Multi-pass membrane protein</topology>
    </subcellularLocation>
</comment>
<dbReference type="InterPro" id="IPR050545">
    <property type="entry name" value="Mycobact_MmpL"/>
</dbReference>
<dbReference type="PROSITE" id="PS50156">
    <property type="entry name" value="SSD"/>
    <property type="match status" value="2"/>
</dbReference>
<dbReference type="InterPro" id="IPR000731">
    <property type="entry name" value="SSD"/>
</dbReference>
<feature type="transmembrane region" description="Helical" evidence="6">
    <location>
        <begin position="245"/>
        <end position="265"/>
    </location>
</feature>
<keyword evidence="2" id="KW-1003">Cell membrane</keyword>
<dbReference type="OrthoDB" id="9794724at2"/>
<feature type="transmembrane region" description="Helical" evidence="6">
    <location>
        <begin position="661"/>
        <end position="682"/>
    </location>
</feature>
<dbReference type="InterPro" id="IPR004869">
    <property type="entry name" value="MMPL_dom"/>
</dbReference>
<feature type="transmembrane region" description="Helical" evidence="6">
    <location>
        <begin position="612"/>
        <end position="636"/>
    </location>
</feature>
<evidence type="ECO:0000256" key="4">
    <source>
        <dbReference type="ARBA" id="ARBA00022989"/>
    </source>
</evidence>
<feature type="domain" description="SSD" evidence="7">
    <location>
        <begin position="630"/>
        <end position="757"/>
    </location>
</feature>
<dbReference type="SUPFAM" id="SSF82866">
    <property type="entry name" value="Multidrug efflux transporter AcrB transmembrane domain"/>
    <property type="match status" value="2"/>
</dbReference>
<accession>A0A5B8YAS1</accession>
<evidence type="ECO:0000256" key="2">
    <source>
        <dbReference type="ARBA" id="ARBA00022475"/>
    </source>
</evidence>
<dbReference type="EMBL" id="CP041186">
    <property type="protein sequence ID" value="QDG53510.1"/>
    <property type="molecule type" value="Genomic_DNA"/>
</dbReference>
<keyword evidence="4 6" id="KW-1133">Transmembrane helix</keyword>
<proteinExistence type="predicted"/>
<evidence type="ECO:0000256" key="1">
    <source>
        <dbReference type="ARBA" id="ARBA00004651"/>
    </source>
</evidence>
<evidence type="ECO:0000256" key="5">
    <source>
        <dbReference type="ARBA" id="ARBA00023136"/>
    </source>
</evidence>
<dbReference type="RefSeq" id="WP_141199964.1">
    <property type="nucleotide sequence ID" value="NZ_CP041186.1"/>
</dbReference>
<dbReference type="AlphaFoldDB" id="A0A4Y6PZ41"/>
<reference evidence="8 9" key="1">
    <citation type="submission" date="2019-06" db="EMBL/GenBank/DDBJ databases">
        <title>Persicimonas caeni gen. nov., sp. nov., a predatory bacterium isolated from solar saltern.</title>
        <authorList>
            <person name="Wang S."/>
        </authorList>
    </citation>
    <scope>NUCLEOTIDE SEQUENCE [LARGE SCALE GENOMIC DNA]</scope>
    <source>
        <strain evidence="8 9">YN101</strain>
    </source>
</reference>
<feature type="transmembrane region" description="Helical" evidence="6">
    <location>
        <begin position="702"/>
        <end position="723"/>
    </location>
</feature>
<feature type="transmembrane region" description="Helical" evidence="6">
    <location>
        <begin position="272"/>
        <end position="297"/>
    </location>
</feature>
<evidence type="ECO:0000259" key="7">
    <source>
        <dbReference type="PROSITE" id="PS50156"/>
    </source>
</evidence>
<evidence type="ECO:0000256" key="6">
    <source>
        <dbReference type="SAM" id="Phobius"/>
    </source>
</evidence>
<feature type="transmembrane region" description="Helical" evidence="6">
    <location>
        <begin position="729"/>
        <end position="751"/>
    </location>
</feature>
<feature type="domain" description="SSD" evidence="7">
    <location>
        <begin position="276"/>
        <end position="371"/>
    </location>
</feature>
<organism evidence="8 9">
    <name type="scientific">Persicimonas caeni</name>
    <dbReference type="NCBI Taxonomy" id="2292766"/>
    <lineage>
        <taxon>Bacteria</taxon>
        <taxon>Deltaproteobacteria</taxon>
        <taxon>Bradymonadales</taxon>
        <taxon>Bradymonadaceae</taxon>
        <taxon>Persicimonas</taxon>
    </lineage>
</organism>
<protein>
    <recommendedName>
        <fullName evidence="7">SSD domain-containing protein</fullName>
    </recommendedName>
</protein>
<dbReference type="GO" id="GO:0005886">
    <property type="term" value="C:plasma membrane"/>
    <property type="evidence" value="ECO:0007669"/>
    <property type="project" value="UniProtKB-SubCell"/>
</dbReference>
<feature type="transmembrane region" description="Helical" evidence="6">
    <location>
        <begin position="408"/>
        <end position="428"/>
    </location>
</feature>
<evidence type="ECO:0000313" key="8">
    <source>
        <dbReference type="EMBL" id="QDG53510.1"/>
    </source>
</evidence>
<keyword evidence="3 6" id="KW-0812">Transmembrane</keyword>
<dbReference type="PANTHER" id="PTHR33406:SF12">
    <property type="entry name" value="BLR2997 PROTEIN"/>
    <property type="match status" value="1"/>
</dbReference>
<evidence type="ECO:0000256" key="3">
    <source>
        <dbReference type="ARBA" id="ARBA00022692"/>
    </source>
</evidence>
<feature type="transmembrane region" description="Helical" evidence="6">
    <location>
        <begin position="346"/>
        <end position="369"/>
    </location>
</feature>
<gene>
    <name evidence="8" type="ORF">FIV42_23020</name>
</gene>
<keyword evidence="9" id="KW-1185">Reference proteome</keyword>
<keyword evidence="5 6" id="KW-0472">Membrane</keyword>
<feature type="transmembrane region" description="Helical" evidence="6">
    <location>
        <begin position="17"/>
        <end position="39"/>
    </location>
</feature>
<feature type="transmembrane region" description="Helical" evidence="6">
    <location>
        <begin position="317"/>
        <end position="339"/>
    </location>
</feature>
<dbReference type="Proteomes" id="UP000315995">
    <property type="component" value="Chromosome"/>
</dbReference>
<dbReference type="Pfam" id="PF03176">
    <property type="entry name" value="MMPL"/>
    <property type="match status" value="2"/>
</dbReference>
<dbReference type="PANTHER" id="PTHR33406">
    <property type="entry name" value="MEMBRANE PROTEIN MJ1562-RELATED"/>
    <property type="match status" value="1"/>
</dbReference>
<accession>A0A4Y6PZ41</accession>
<evidence type="ECO:0000313" key="9">
    <source>
        <dbReference type="Proteomes" id="UP000315995"/>
    </source>
</evidence>
<sequence length="768" mass="83627">MQKYVASYVRRVLDHKWVVLAVIVALTIASAAMLPRAILASSISQMFFEDGHAGYERYRERIAQFGSDEVLAVGVESEDPLGEANLDRLDALHAELEAMADIAQVTSIANLQRVGRVGDTVAVRSFADEARDNPRERAALANEIRGDPAFGGLLLSEESDDFLVLVELTVDDDRPAERGPEIVEEVLSSFDAHGFTAAELHSGGTPVLMSSIVEQSMSNITRMFPVVIVLLLMAVFVMFGRFWPVFVNSISALLAVLWAMAFSIARDPQLNIFLTIVPVLVMVISFSDVVHLCSAYLLEIEDGKSKREAIVEATADVGAACFLTSVTTGIGFISMVFVPSPVFSQLGVVAGFGVFVAYGLAMTLVPILLDLFRTPGSWRGGRGGIVQDLLDEVLVGAARLSTGHPVKVVIGFAVLFALAIWGSSQIYFETDFEKRLAPDSQMREDARFLDETFISTTTLDLYVEAPQKEGVLKPELFNEMAKLEAELEALPEVEKVVSIVDLLRATHGSFAAEGASFLPLSGPAVAQLFVLLEMQGEEALSPFIDFARQNTRMTVYTTETGIRAQEVLRDKVEQMAEARLDTQADVDATSLGALLGSWVDDIIKGQRDGLGFSLVVIAIILMLGFGSIRAGLWSMIPNVFPLLALGGWAGFFWDAVDTDTLILGMIALGIGVDDTIHFIARFRLERERGGELSESIDRTFRFSGRGIIITTFIFVLGFSPLAMSGYLPIHIMGTMLPFCFVVAVVADLLLVPAMIQLGAIRFDSHQSQ</sequence>